<keyword evidence="2" id="KW-0677">Repeat</keyword>
<evidence type="ECO:0000256" key="4">
    <source>
        <dbReference type="SAM" id="MobiDB-lite"/>
    </source>
</evidence>
<reference evidence="6 7" key="1">
    <citation type="journal article" date="2018" name="Evol. Lett.">
        <title>Horizontal gene cluster transfer increased hallucinogenic mushroom diversity.</title>
        <authorList>
            <person name="Reynolds H.T."/>
            <person name="Vijayakumar V."/>
            <person name="Gluck-Thaler E."/>
            <person name="Korotkin H.B."/>
            <person name="Matheny P.B."/>
            <person name="Slot J.C."/>
        </authorList>
    </citation>
    <scope>NUCLEOTIDE SEQUENCE [LARGE SCALE GENOMIC DNA]</scope>
    <source>
        <strain evidence="6 7">2631</strain>
    </source>
</reference>
<dbReference type="InterPro" id="IPR018712">
    <property type="entry name" value="Tle1-like_cat"/>
</dbReference>
<evidence type="ECO:0000256" key="3">
    <source>
        <dbReference type="PROSITE-ProRule" id="PRU00221"/>
    </source>
</evidence>
<dbReference type="CDD" id="cd00200">
    <property type="entry name" value="WD40"/>
    <property type="match status" value="1"/>
</dbReference>
<dbReference type="OrthoDB" id="538223at2759"/>
<name>A0A409VVC1_PSICY</name>
<organism evidence="6 7">
    <name type="scientific">Psilocybe cyanescens</name>
    <dbReference type="NCBI Taxonomy" id="93625"/>
    <lineage>
        <taxon>Eukaryota</taxon>
        <taxon>Fungi</taxon>
        <taxon>Dikarya</taxon>
        <taxon>Basidiomycota</taxon>
        <taxon>Agaricomycotina</taxon>
        <taxon>Agaricomycetes</taxon>
        <taxon>Agaricomycetidae</taxon>
        <taxon>Agaricales</taxon>
        <taxon>Agaricineae</taxon>
        <taxon>Strophariaceae</taxon>
        <taxon>Psilocybe</taxon>
    </lineage>
</organism>
<dbReference type="AlphaFoldDB" id="A0A409VVC1"/>
<dbReference type="PANTHER" id="PTHR19848:SF8">
    <property type="entry name" value="F-BOX AND WD REPEAT DOMAIN CONTAINING 7"/>
    <property type="match status" value="1"/>
</dbReference>
<dbReference type="InParanoid" id="A0A409VVC1"/>
<dbReference type="STRING" id="93625.A0A409VVC1"/>
<keyword evidence="7" id="KW-1185">Reference proteome</keyword>
<protein>
    <recommendedName>
        <fullName evidence="5">T6SS Phospholipase effector Tle1-like catalytic domain-containing protein</fullName>
    </recommendedName>
</protein>
<feature type="repeat" description="WD" evidence="3">
    <location>
        <begin position="750"/>
        <end position="791"/>
    </location>
</feature>
<dbReference type="SUPFAM" id="SSF50978">
    <property type="entry name" value="WD40 repeat-like"/>
    <property type="match status" value="1"/>
</dbReference>
<dbReference type="InterPro" id="IPR019775">
    <property type="entry name" value="WD40_repeat_CS"/>
</dbReference>
<dbReference type="EMBL" id="NHYD01003911">
    <property type="protein sequence ID" value="PPQ70201.1"/>
    <property type="molecule type" value="Genomic_DNA"/>
</dbReference>
<feature type="repeat" description="WD" evidence="3">
    <location>
        <begin position="663"/>
        <end position="704"/>
    </location>
</feature>
<evidence type="ECO:0000313" key="6">
    <source>
        <dbReference type="EMBL" id="PPQ70201.1"/>
    </source>
</evidence>
<dbReference type="PROSITE" id="PS50294">
    <property type="entry name" value="WD_REPEATS_REGION"/>
    <property type="match status" value="7"/>
</dbReference>
<dbReference type="PANTHER" id="PTHR19848">
    <property type="entry name" value="WD40 REPEAT PROTEIN"/>
    <property type="match status" value="1"/>
</dbReference>
<feature type="compositionally biased region" description="Polar residues" evidence="4">
    <location>
        <begin position="278"/>
        <end position="292"/>
    </location>
</feature>
<dbReference type="InterPro" id="IPR036322">
    <property type="entry name" value="WD40_repeat_dom_sf"/>
</dbReference>
<keyword evidence="1 3" id="KW-0853">WD repeat</keyword>
<dbReference type="InterPro" id="IPR001680">
    <property type="entry name" value="WD40_rpt"/>
</dbReference>
<comment type="caution">
    <text evidence="6">The sequence shown here is derived from an EMBL/GenBank/DDBJ whole genome shotgun (WGS) entry which is preliminary data.</text>
</comment>
<feature type="domain" description="T6SS Phospholipase effector Tle1-like catalytic" evidence="5">
    <location>
        <begin position="37"/>
        <end position="336"/>
    </location>
</feature>
<feature type="region of interest" description="Disordered" evidence="4">
    <location>
        <begin position="268"/>
        <end position="297"/>
    </location>
</feature>
<dbReference type="PROSITE" id="PS50082">
    <property type="entry name" value="WD_REPEATS_2"/>
    <property type="match status" value="7"/>
</dbReference>
<feature type="repeat" description="WD" evidence="3">
    <location>
        <begin position="575"/>
        <end position="616"/>
    </location>
</feature>
<evidence type="ECO:0000313" key="7">
    <source>
        <dbReference type="Proteomes" id="UP000283269"/>
    </source>
</evidence>
<feature type="repeat" description="WD" evidence="3">
    <location>
        <begin position="706"/>
        <end position="747"/>
    </location>
</feature>
<feature type="repeat" description="WD" evidence="3">
    <location>
        <begin position="620"/>
        <end position="661"/>
    </location>
</feature>
<evidence type="ECO:0000259" key="5">
    <source>
        <dbReference type="Pfam" id="PF09994"/>
    </source>
</evidence>
<dbReference type="InterPro" id="IPR020472">
    <property type="entry name" value="WD40_PAC1"/>
</dbReference>
<feature type="repeat" description="WD" evidence="3">
    <location>
        <begin position="835"/>
        <end position="871"/>
    </location>
</feature>
<sequence length="871" mass="97250">MRTREGSISKAECLPFLTQEQAPDACCRCHQIDSANRNLIVCIDGTDNQFGDKARFLDKNTNVIELYNLILKGKDFNQRTWYNSGIGTYVRPSWAAVGDFLFHKIDSAIAWNFERTILGAYRWLSDNYEPGDCIFLFGFSRGAFQVRVLSAMIHRVGLIYKGNEMQIPFAYELYKNSDRKTKATGIGSSDTKSTTSADRFKRAFSYEGVKVHFVGAWDTVSSIGLIRRKAMLPGTVDGMQHVCYFRHALALDERRVKFLPEYAYGGSACPRSAPSPGQPSSSEPTGRVQGSQCLDGVKSPPKVLEVWFAGTHSDIGGGNVDNSEMNRSRPPLRWMVFEAGALGLRTALFDRELKPNEQVDIKESLTLLWWPLELLCFRRLTYTRRENGKTTTFKPHLGSSRKIHPGQKIHSSFILADKPVYTPKARPLSDETDFWSKFRNDDKVSANWLERDLYSYADDLVKQYIDKQDLVVLQTLYQITSGFFVAYRQHFEADGRQAVCKSLYERVIRIGNPWTERQILLSTMDILGSSARELKLTHSSKIRSLVLDLLKSEIISRPEARQIVECWTDPRIFVLEGHEGFVCAVAFSPDSKILASGSNDHTVRFWDVDNGKPMKEPMRTGGHSGYVTSVAFSSDGKQVVSGSYDKTLRIWDAMTGSPVGSPLEKHSDSVTSVAFSPDNTKVLSGSDDQTIRIWDLETGQTSLDPFQTLASQVWSVAFSPNGTQVVSGSSDHAVQIWDVSKRTSEAVRRFKGHTGSVRSVAFSLDGKFVVSGSADRTVRVWNVETGRLVGEPFGGHTGWVSSVAFSLDGKRVISGSSDYTARIWHVRSGRQLKVLIGHNGTVTSVAFSPDGRRVASGSSDKTVYIWDVDID</sequence>
<dbReference type="PRINTS" id="PR00320">
    <property type="entry name" value="GPROTEINBRPT"/>
</dbReference>
<dbReference type="Gene3D" id="2.130.10.10">
    <property type="entry name" value="YVTN repeat-like/Quinoprotein amine dehydrogenase"/>
    <property type="match status" value="3"/>
</dbReference>
<feature type="repeat" description="WD" evidence="3">
    <location>
        <begin position="793"/>
        <end position="834"/>
    </location>
</feature>
<gene>
    <name evidence="6" type="ORF">CVT25_011552</name>
</gene>
<dbReference type="Proteomes" id="UP000283269">
    <property type="component" value="Unassembled WGS sequence"/>
</dbReference>
<dbReference type="Pfam" id="PF00400">
    <property type="entry name" value="WD40"/>
    <property type="match status" value="7"/>
</dbReference>
<evidence type="ECO:0000256" key="1">
    <source>
        <dbReference type="ARBA" id="ARBA00022574"/>
    </source>
</evidence>
<dbReference type="SMART" id="SM00320">
    <property type="entry name" value="WD40"/>
    <property type="match status" value="7"/>
</dbReference>
<dbReference type="Pfam" id="PF09994">
    <property type="entry name" value="T6SS_Tle1-like_cat"/>
    <property type="match status" value="1"/>
</dbReference>
<dbReference type="PROSITE" id="PS00678">
    <property type="entry name" value="WD_REPEATS_1"/>
    <property type="match status" value="5"/>
</dbReference>
<evidence type="ECO:0000256" key="2">
    <source>
        <dbReference type="ARBA" id="ARBA00022737"/>
    </source>
</evidence>
<proteinExistence type="predicted"/>
<dbReference type="InterPro" id="IPR015943">
    <property type="entry name" value="WD40/YVTN_repeat-like_dom_sf"/>
</dbReference>
<accession>A0A409VVC1</accession>